<feature type="signal peptide" evidence="2">
    <location>
        <begin position="1"/>
        <end position="21"/>
    </location>
</feature>
<dbReference type="OrthoDB" id="647046at2"/>
<organism evidence="3 4">
    <name type="scientific">Haloflavibacter putidus</name>
    <dbReference type="NCBI Taxonomy" id="2576776"/>
    <lineage>
        <taxon>Bacteria</taxon>
        <taxon>Pseudomonadati</taxon>
        <taxon>Bacteroidota</taxon>
        <taxon>Flavobacteriia</taxon>
        <taxon>Flavobacteriales</taxon>
        <taxon>Flavobacteriaceae</taxon>
        <taxon>Haloflavibacter</taxon>
    </lineage>
</organism>
<dbReference type="AlphaFoldDB" id="A0A507ZUL8"/>
<keyword evidence="4" id="KW-1185">Reference proteome</keyword>
<evidence type="ECO:0000313" key="4">
    <source>
        <dbReference type="Proteomes" id="UP000317169"/>
    </source>
</evidence>
<proteinExistence type="predicted"/>
<dbReference type="Proteomes" id="UP000317169">
    <property type="component" value="Unassembled WGS sequence"/>
</dbReference>
<gene>
    <name evidence="3" type="ORF">FKR84_06020</name>
</gene>
<dbReference type="EMBL" id="VIAR01000004">
    <property type="protein sequence ID" value="TQD39448.1"/>
    <property type="molecule type" value="Genomic_DNA"/>
</dbReference>
<feature type="chain" id="PRO_5021449118" description="Phosphopeptide-binding protein" evidence="2">
    <location>
        <begin position="22"/>
        <end position="273"/>
    </location>
</feature>
<evidence type="ECO:0008006" key="5">
    <source>
        <dbReference type="Google" id="ProtNLM"/>
    </source>
</evidence>
<name>A0A507ZUL8_9FLAO</name>
<sequence length="273" mass="30650">MKKVSLTIAMFALIFASSCKTENKKDTDTNAADQMEQEQDVSDEKSKITLTKMQGSPKFDDAALSMTKPTKDQVAAGEVEFQFDVENYELGIPTETDSDLGIAESKKGQHVHFIVDNNPYSAHYEDSFTKNLEEGDHTVLAFLSRSYHEAVKNKNAYVIKKLSVGDVSEENKLDVDFSAPHMFYSRPKGTYSGKDTQKVMLDFYLLNTDLSDGGNKVKATINGEEFMITEWTPYVMEGLPMGENTVQLELLDADNNRVESPYNPVTRTFTLEK</sequence>
<comment type="caution">
    <text evidence="3">The sequence shown here is derived from an EMBL/GenBank/DDBJ whole genome shotgun (WGS) entry which is preliminary data.</text>
</comment>
<protein>
    <recommendedName>
        <fullName evidence="5">Phosphopeptide-binding protein</fullName>
    </recommendedName>
</protein>
<feature type="region of interest" description="Disordered" evidence="1">
    <location>
        <begin position="23"/>
        <end position="45"/>
    </location>
</feature>
<dbReference type="RefSeq" id="WP_141421395.1">
    <property type="nucleotide sequence ID" value="NZ_VIAR01000004.1"/>
</dbReference>
<evidence type="ECO:0000313" key="3">
    <source>
        <dbReference type="EMBL" id="TQD39448.1"/>
    </source>
</evidence>
<reference evidence="3 4" key="1">
    <citation type="submission" date="2019-06" db="EMBL/GenBank/DDBJ databases">
        <title>Flavibacter putida gen. nov., sp. nov., a novel marine bacterium of the family Flavobacteriaceae isolated from coastal seawater.</title>
        <authorList>
            <person name="Feng X."/>
        </authorList>
    </citation>
    <scope>NUCLEOTIDE SEQUENCE [LARGE SCALE GENOMIC DNA]</scope>
    <source>
        <strain evidence="3 4">PLHSN227</strain>
    </source>
</reference>
<accession>A0A507ZUL8</accession>
<keyword evidence="2" id="KW-0732">Signal</keyword>
<evidence type="ECO:0000256" key="1">
    <source>
        <dbReference type="SAM" id="MobiDB-lite"/>
    </source>
</evidence>
<evidence type="ECO:0000256" key="2">
    <source>
        <dbReference type="SAM" id="SignalP"/>
    </source>
</evidence>
<dbReference type="PROSITE" id="PS51257">
    <property type="entry name" value="PROKAR_LIPOPROTEIN"/>
    <property type="match status" value="1"/>
</dbReference>